<dbReference type="GO" id="GO:0016740">
    <property type="term" value="F:transferase activity"/>
    <property type="evidence" value="ECO:0007669"/>
    <property type="project" value="UniProtKB-KW"/>
</dbReference>
<sequence length="253" mass="28832">MKKFLAQSQTKKAPLYSGHLRTTNQQYEILQLDSSHLDQVIDLHKTVQDALSDDEKPFLLPKSPEYFARLFKKTSPHKVIGILQGRQLIAKAIATYPTRAKPESGMTDMADEPLPARSSVLQAVTVLPAYRGNRLMHEMVHAWINHSYMVRRKHVLSEVEVRNVASWSVFLDEGLEITSIGQDPDDGAWLYNMQSHIHQVMTKRLSQRFNHAAENSVLCPAADWQTQKELLAQGFAINGYKKDSREMILTPRI</sequence>
<reference evidence="1 2" key="1">
    <citation type="submission" date="2020-07" db="EMBL/GenBank/DDBJ databases">
        <title>Huge and variable diversity of episymbiotic CPR bacteria and DPANN archaea in groundwater ecosystems.</title>
        <authorList>
            <person name="He C.Y."/>
            <person name="Keren R."/>
            <person name="Whittaker M."/>
            <person name="Farag I.F."/>
            <person name="Doudna J."/>
            <person name="Cate J.H.D."/>
            <person name="Banfield J.F."/>
        </authorList>
    </citation>
    <scope>NUCLEOTIDE SEQUENCE [LARGE SCALE GENOMIC DNA]</scope>
    <source>
        <strain evidence="1">NC_groundwater_70_Ag_B-0.1um_54_66</strain>
    </source>
</reference>
<organism evidence="1 2">
    <name type="scientific">Micavibrio aeruginosavorus</name>
    <dbReference type="NCBI Taxonomy" id="349221"/>
    <lineage>
        <taxon>Bacteria</taxon>
        <taxon>Pseudomonadati</taxon>
        <taxon>Bdellovibrionota</taxon>
        <taxon>Bdellovibrionia</taxon>
        <taxon>Bdellovibrionales</taxon>
        <taxon>Pseudobdellovibrionaceae</taxon>
        <taxon>Micavibrio</taxon>
    </lineage>
</organism>
<gene>
    <name evidence="1" type="ORF">HYS17_08290</name>
</gene>
<evidence type="ECO:0000313" key="1">
    <source>
        <dbReference type="EMBL" id="QQG35525.1"/>
    </source>
</evidence>
<proteinExistence type="predicted"/>
<accession>A0A7T5R105</accession>
<dbReference type="Gene3D" id="3.40.630.30">
    <property type="match status" value="1"/>
</dbReference>
<name>A0A7T5R105_9BACT</name>
<dbReference type="Proteomes" id="UP000595362">
    <property type="component" value="Chromosome"/>
</dbReference>
<keyword evidence="1" id="KW-0808">Transferase</keyword>
<dbReference type="SUPFAM" id="SSF55729">
    <property type="entry name" value="Acyl-CoA N-acyltransferases (Nat)"/>
    <property type="match status" value="1"/>
</dbReference>
<dbReference type="InterPro" id="IPR016181">
    <property type="entry name" value="Acyl_CoA_acyltransferase"/>
</dbReference>
<dbReference type="AlphaFoldDB" id="A0A7T5R105"/>
<evidence type="ECO:0000313" key="2">
    <source>
        <dbReference type="Proteomes" id="UP000595362"/>
    </source>
</evidence>
<dbReference type="EMBL" id="CP066681">
    <property type="protein sequence ID" value="QQG35525.1"/>
    <property type="molecule type" value="Genomic_DNA"/>
</dbReference>
<protein>
    <submittedName>
        <fullName evidence="1">GNAT family N-acetyltransferase</fullName>
    </submittedName>
</protein>